<feature type="domain" description="Peptidase S9 prolyl oligopeptidase catalytic" evidence="4">
    <location>
        <begin position="445"/>
        <end position="646"/>
    </location>
</feature>
<dbReference type="Proteomes" id="UP001151002">
    <property type="component" value="Unassembled WGS sequence"/>
</dbReference>
<evidence type="ECO:0000256" key="1">
    <source>
        <dbReference type="ARBA" id="ARBA00022729"/>
    </source>
</evidence>
<evidence type="ECO:0000313" key="5">
    <source>
        <dbReference type="EMBL" id="MCY1144222.1"/>
    </source>
</evidence>
<dbReference type="InterPro" id="IPR029058">
    <property type="entry name" value="AB_hydrolase_fold"/>
</dbReference>
<keyword evidence="3" id="KW-0645">Protease</keyword>
<dbReference type="SUPFAM" id="SSF53474">
    <property type="entry name" value="alpha/beta-Hydrolases"/>
    <property type="match status" value="1"/>
</dbReference>
<evidence type="ECO:0000256" key="2">
    <source>
        <dbReference type="ARBA" id="ARBA00022801"/>
    </source>
</evidence>
<dbReference type="PANTHER" id="PTHR42776:SF13">
    <property type="entry name" value="DIPEPTIDYL-PEPTIDASE 5"/>
    <property type="match status" value="1"/>
</dbReference>
<reference evidence="5" key="1">
    <citation type="submission" date="2022-11" db="EMBL/GenBank/DDBJ databases">
        <authorList>
            <person name="Somphong A."/>
            <person name="Phongsopitanun W."/>
        </authorList>
    </citation>
    <scope>NUCLEOTIDE SEQUENCE</scope>
    <source>
        <strain evidence="5">Pm04-4</strain>
    </source>
</reference>
<keyword evidence="2" id="KW-0378">Hydrolase</keyword>
<keyword evidence="1" id="KW-0732">Signal</keyword>
<gene>
    <name evidence="5" type="ORF">OWR29_40045</name>
</gene>
<sequence length="658" mass="71933">MSGVDPFTDLDAYVRLPRLAGLWLSPDGRRLVVGVGTPDKKNARYATALWQVDPAGEQPARRLTRSVKGESAAAFTGEGDLLFTSSRPSPDDTDDDEDAKAALWLLPAGGGEPRVIAKLPGGVHGVRVSPDGTVIAGSAVLPSGDDSVREQRKKAGISAVLHEGYPVRYWDHDLGPDRPRLFTGSLPEPELRDVTGHAGRALDTEGDWEITPDGRSAVAAWIVSEAGGSERSTIVVIDLATGERREIAGDDSHDYNSPRVSPDGSRVAFLVRRNSSPDDPGDVWLAVAPVKGGPVEPVTAAWDRWPHEPRWTPDGTALIVAADDNGRSPLWRVEVASGEVSRLTSDDAAYTDLRVAPDGRWVYALRNTIASAPHPVRVAIPTGEIELLPSPCAPTFVPGKLEEVTAQAADGSPLRAWLALPSDADGPAPLVLWIHGGPLGSYNVWSWRWNPWHLVARGYAVLMPDPALSTGYGLDFIKRGWGNWGDKPYTDLMTITDAALERPDLDATRTAAMGGSFGGYMANWVAGHTDRFDAIVTHASLWALDQMMSTTDMAFYWLRELTPDRLEANSPHRFADAITTPMLVIHGDKDYRVPIGEALRLWWDLLSRSEGKHKFLYFPDENHWVLKPGNAKVWYETVFAFLDHHVLGKEWRRPESLG</sequence>
<evidence type="ECO:0000256" key="3">
    <source>
        <dbReference type="ARBA" id="ARBA00022825"/>
    </source>
</evidence>
<dbReference type="SUPFAM" id="SSF82171">
    <property type="entry name" value="DPP6 N-terminal domain-like"/>
    <property type="match status" value="1"/>
</dbReference>
<dbReference type="Pfam" id="PF07676">
    <property type="entry name" value="PD40"/>
    <property type="match status" value="2"/>
</dbReference>
<dbReference type="Gene3D" id="2.120.10.30">
    <property type="entry name" value="TolB, C-terminal domain"/>
    <property type="match status" value="2"/>
</dbReference>
<proteinExistence type="predicted"/>
<dbReference type="RefSeq" id="WP_267568789.1">
    <property type="nucleotide sequence ID" value="NZ_JAPNTZ010000019.1"/>
</dbReference>
<dbReference type="InterPro" id="IPR011659">
    <property type="entry name" value="WD40"/>
</dbReference>
<evidence type="ECO:0000259" key="4">
    <source>
        <dbReference type="Pfam" id="PF00326"/>
    </source>
</evidence>
<accession>A0ABT4BE02</accession>
<dbReference type="InterPro" id="IPR001375">
    <property type="entry name" value="Peptidase_S9_cat"/>
</dbReference>
<dbReference type="InterPro" id="IPR011042">
    <property type="entry name" value="6-blade_b-propeller_TolB-like"/>
</dbReference>
<dbReference type="PANTHER" id="PTHR42776">
    <property type="entry name" value="SERINE PEPTIDASE S9 FAMILY MEMBER"/>
    <property type="match status" value="1"/>
</dbReference>
<dbReference type="Gene3D" id="3.40.50.1820">
    <property type="entry name" value="alpha/beta hydrolase"/>
    <property type="match status" value="1"/>
</dbReference>
<protein>
    <submittedName>
        <fullName evidence="5">Prolyl oligopeptidase family serine peptidase</fullName>
    </submittedName>
</protein>
<keyword evidence="3" id="KW-0720">Serine protease</keyword>
<organism evidence="5 6">
    <name type="scientific">Paractinoplanes pyxinae</name>
    <dbReference type="NCBI Taxonomy" id="2997416"/>
    <lineage>
        <taxon>Bacteria</taxon>
        <taxon>Bacillati</taxon>
        <taxon>Actinomycetota</taxon>
        <taxon>Actinomycetes</taxon>
        <taxon>Micromonosporales</taxon>
        <taxon>Micromonosporaceae</taxon>
        <taxon>Paractinoplanes</taxon>
    </lineage>
</organism>
<evidence type="ECO:0000313" key="6">
    <source>
        <dbReference type="Proteomes" id="UP001151002"/>
    </source>
</evidence>
<comment type="caution">
    <text evidence="5">The sequence shown here is derived from an EMBL/GenBank/DDBJ whole genome shotgun (WGS) entry which is preliminary data.</text>
</comment>
<dbReference type="EMBL" id="JAPNTZ010000019">
    <property type="protein sequence ID" value="MCY1144222.1"/>
    <property type="molecule type" value="Genomic_DNA"/>
</dbReference>
<name>A0ABT4BE02_9ACTN</name>
<dbReference type="Pfam" id="PF00326">
    <property type="entry name" value="Peptidase_S9"/>
    <property type="match status" value="1"/>
</dbReference>
<keyword evidence="6" id="KW-1185">Reference proteome</keyword>